<reference evidence="1 2" key="1">
    <citation type="submission" date="2023-06" db="EMBL/GenBank/DDBJ databases">
        <title>Aquibacillus rhizosphaerae LR5S19.</title>
        <authorList>
            <person name="Sun J.-Q."/>
        </authorList>
    </citation>
    <scope>NUCLEOTIDE SEQUENCE [LARGE SCALE GENOMIC DNA]</scope>
    <source>
        <strain evidence="1 2">LR5S19</strain>
    </source>
</reference>
<proteinExistence type="predicted"/>
<keyword evidence="2" id="KW-1185">Reference proteome</keyword>
<protein>
    <recommendedName>
        <fullName evidence="3">HEPN domain-containing protein</fullName>
    </recommendedName>
</protein>
<dbReference type="Proteomes" id="UP001235343">
    <property type="component" value="Unassembled WGS sequence"/>
</dbReference>
<evidence type="ECO:0008006" key="3">
    <source>
        <dbReference type="Google" id="ProtNLM"/>
    </source>
</evidence>
<dbReference type="EMBL" id="JASTZU010000027">
    <property type="protein sequence ID" value="MDL4840334.1"/>
    <property type="molecule type" value="Genomic_DNA"/>
</dbReference>
<evidence type="ECO:0000313" key="1">
    <source>
        <dbReference type="EMBL" id="MDL4840334.1"/>
    </source>
</evidence>
<name>A0ABT7L4M6_9BACI</name>
<evidence type="ECO:0000313" key="2">
    <source>
        <dbReference type="Proteomes" id="UP001235343"/>
    </source>
</evidence>
<organism evidence="1 2">
    <name type="scientific">Aquibacillus rhizosphaerae</name>
    <dbReference type="NCBI Taxonomy" id="3051431"/>
    <lineage>
        <taxon>Bacteria</taxon>
        <taxon>Bacillati</taxon>
        <taxon>Bacillota</taxon>
        <taxon>Bacilli</taxon>
        <taxon>Bacillales</taxon>
        <taxon>Bacillaceae</taxon>
        <taxon>Aquibacillus</taxon>
    </lineage>
</organism>
<comment type="caution">
    <text evidence="1">The sequence shown here is derived from an EMBL/GenBank/DDBJ whole genome shotgun (WGS) entry which is preliminary data.</text>
</comment>
<dbReference type="RefSeq" id="WP_285931361.1">
    <property type="nucleotide sequence ID" value="NZ_JASTZU010000027.1"/>
</dbReference>
<sequence length="198" mass="22758">MYDLSDEEKNRISKFIVDGAPGEWLSFAEELMHSAEILWKQNDGTIRSEITHDKIEVLESREVSGISRSYFLLVGFAIENLLKGLIVFDDPTTITSGKIKRIKTHKITNLIKEISEINLSEEELEICKKIEEAIPYWGRYPIPLEAANISPDIGITPEMREVIRGMYSRLASILYHKVKDGWESGTGEYSRLYILKYE</sequence>
<accession>A0ABT7L4M6</accession>
<gene>
    <name evidence="1" type="ORF">QQS35_07745</name>
</gene>